<feature type="region of interest" description="Disordered" evidence="1">
    <location>
        <begin position="60"/>
        <end position="89"/>
    </location>
</feature>
<keyword evidence="3" id="KW-1185">Reference proteome</keyword>
<comment type="caution">
    <text evidence="2">The sequence shown here is derived from an EMBL/GenBank/DDBJ whole genome shotgun (WGS) entry which is preliminary data.</text>
</comment>
<evidence type="ECO:0000313" key="2">
    <source>
        <dbReference type="EMBL" id="KAJ1137597.1"/>
    </source>
</evidence>
<evidence type="ECO:0000313" key="3">
    <source>
        <dbReference type="Proteomes" id="UP001066276"/>
    </source>
</evidence>
<sequence>MTLCGRQAHDRGKGRGTPLVGPVFLTGAIEKLMLQPGPSLPCQPLQRDQDLWCGTRQSAGPLSAGPRIGTAKGVLQSPGSSSPSYAHSASPAQLQCTTVSRTDRPYRYMEGNTAVQKAVPISNGTIMFRSRSLVVPIEGPYAAYLVPLAAPMQQPLGARQTLPLRVSVHQSIEHSNMGLTRPPNRVVESQCLPPARAASPLRHQQGAAQSRANSVPLRSDLALPSAQSWALLLPPSYRPCSPCAQFNSSGAEFQPLSVPNCLCSVSGTI</sequence>
<organism evidence="2 3">
    <name type="scientific">Pleurodeles waltl</name>
    <name type="common">Iberian ribbed newt</name>
    <dbReference type="NCBI Taxonomy" id="8319"/>
    <lineage>
        <taxon>Eukaryota</taxon>
        <taxon>Metazoa</taxon>
        <taxon>Chordata</taxon>
        <taxon>Craniata</taxon>
        <taxon>Vertebrata</taxon>
        <taxon>Euteleostomi</taxon>
        <taxon>Amphibia</taxon>
        <taxon>Batrachia</taxon>
        <taxon>Caudata</taxon>
        <taxon>Salamandroidea</taxon>
        <taxon>Salamandridae</taxon>
        <taxon>Pleurodelinae</taxon>
        <taxon>Pleurodeles</taxon>
    </lineage>
</organism>
<gene>
    <name evidence="2" type="ORF">NDU88_003995</name>
</gene>
<accession>A0AAV7QE99</accession>
<dbReference type="AlphaFoldDB" id="A0AAV7QE99"/>
<feature type="compositionally biased region" description="Low complexity" evidence="1">
    <location>
        <begin position="77"/>
        <end position="89"/>
    </location>
</feature>
<evidence type="ECO:0000256" key="1">
    <source>
        <dbReference type="SAM" id="MobiDB-lite"/>
    </source>
</evidence>
<protein>
    <submittedName>
        <fullName evidence="2">Uncharacterized protein</fullName>
    </submittedName>
</protein>
<proteinExistence type="predicted"/>
<dbReference type="Proteomes" id="UP001066276">
    <property type="component" value="Chromosome 6"/>
</dbReference>
<dbReference type="EMBL" id="JANPWB010000010">
    <property type="protein sequence ID" value="KAJ1137597.1"/>
    <property type="molecule type" value="Genomic_DNA"/>
</dbReference>
<reference evidence="2" key="1">
    <citation type="journal article" date="2022" name="bioRxiv">
        <title>Sequencing and chromosome-scale assembly of the giantPleurodeles waltlgenome.</title>
        <authorList>
            <person name="Brown T."/>
            <person name="Elewa A."/>
            <person name="Iarovenko S."/>
            <person name="Subramanian E."/>
            <person name="Araus A.J."/>
            <person name="Petzold A."/>
            <person name="Susuki M."/>
            <person name="Suzuki K.-i.T."/>
            <person name="Hayashi T."/>
            <person name="Toyoda A."/>
            <person name="Oliveira C."/>
            <person name="Osipova E."/>
            <person name="Leigh N.D."/>
            <person name="Simon A."/>
            <person name="Yun M.H."/>
        </authorList>
    </citation>
    <scope>NUCLEOTIDE SEQUENCE</scope>
    <source>
        <strain evidence="2">20211129_DDA</strain>
        <tissue evidence="2">Liver</tissue>
    </source>
</reference>
<name>A0AAV7QE99_PLEWA</name>